<dbReference type="eggNOG" id="COG2002">
    <property type="taxonomic scope" value="Bacteria"/>
</dbReference>
<dbReference type="HOGENOM" id="CLU_158484_10_1_5"/>
<evidence type="ECO:0000313" key="2">
    <source>
        <dbReference type="Proteomes" id="UP000006830"/>
    </source>
</evidence>
<dbReference type="NCBIfam" id="TIGR01439">
    <property type="entry name" value="lp_hng_hel_AbrB"/>
    <property type="match status" value="1"/>
</dbReference>
<name>A8GN78_RICAH</name>
<dbReference type="EMBL" id="CP000847">
    <property type="protein sequence ID" value="ABV74853.1"/>
    <property type="molecule type" value="Genomic_DNA"/>
</dbReference>
<dbReference type="AlphaFoldDB" id="A8GN78"/>
<dbReference type="KEGG" id="rak:A1C_02790"/>
<organism evidence="1 2">
    <name type="scientific">Rickettsia akari (strain Hartford)</name>
    <dbReference type="NCBI Taxonomy" id="293614"/>
    <lineage>
        <taxon>Bacteria</taxon>
        <taxon>Pseudomonadati</taxon>
        <taxon>Pseudomonadota</taxon>
        <taxon>Alphaproteobacteria</taxon>
        <taxon>Rickettsiales</taxon>
        <taxon>Rickettsiaceae</taxon>
        <taxon>Rickettsieae</taxon>
        <taxon>Rickettsia</taxon>
        <taxon>spotted fever group</taxon>
    </lineage>
</organism>
<protein>
    <recommendedName>
        <fullName evidence="3">SpoVT-AbrB domain-containing protein</fullName>
    </recommendedName>
</protein>
<dbReference type="Proteomes" id="UP000006830">
    <property type="component" value="Chromosome"/>
</dbReference>
<dbReference type="GO" id="GO:0003677">
    <property type="term" value="F:DNA binding"/>
    <property type="evidence" value="ECO:0007669"/>
    <property type="project" value="InterPro"/>
</dbReference>
<gene>
    <name evidence="1" type="ordered locus">A1C_02790</name>
</gene>
<dbReference type="InterPro" id="IPR037914">
    <property type="entry name" value="SpoVT-AbrB_sf"/>
</dbReference>
<sequence>MYYFFGIYSIFTNFKNMHLEYNVTISENGKINIPAKIGDQLHLSSRDQLMLILGQELTLIPLKNKIKELQALVKSKNKDNISLVDSIMESRSKEFNNE</sequence>
<dbReference type="SUPFAM" id="SSF89447">
    <property type="entry name" value="AbrB/MazE/MraZ-like"/>
    <property type="match status" value="1"/>
</dbReference>
<dbReference type="InterPro" id="IPR007159">
    <property type="entry name" value="SpoVT-AbrB_dom"/>
</dbReference>
<reference evidence="1" key="1">
    <citation type="submission" date="2007-09" db="EMBL/GenBank/DDBJ databases">
        <title>Complete Genome Sequence of Rickettsia akari.</title>
        <authorList>
            <person name="Madan A."/>
            <person name="Fahey J."/>
            <person name="Helton E."/>
            <person name="Ketteman M."/>
            <person name="Madan A."/>
            <person name="Rodrigues S."/>
            <person name="Sanchez A."/>
            <person name="Whiting M."/>
            <person name="Dasch G."/>
            <person name="Eremeeva M."/>
        </authorList>
    </citation>
    <scope>NUCLEOTIDE SEQUENCE</scope>
    <source>
        <strain evidence="1">Hartford</strain>
    </source>
</reference>
<evidence type="ECO:0008006" key="3">
    <source>
        <dbReference type="Google" id="ProtNLM"/>
    </source>
</evidence>
<dbReference type="STRING" id="293614.A1C_02790"/>
<accession>A8GN78</accession>
<keyword evidence="2" id="KW-1185">Reference proteome</keyword>
<proteinExistence type="predicted"/>
<evidence type="ECO:0000313" key="1">
    <source>
        <dbReference type="EMBL" id="ABV74853.1"/>
    </source>
</evidence>